<dbReference type="AlphaFoldDB" id="A0A8J2YUF9"/>
<gene>
    <name evidence="4" type="ORF">GCM10011611_29150</name>
</gene>
<dbReference type="SUPFAM" id="SSF55347">
    <property type="entry name" value="Glyceraldehyde-3-phosphate dehydrogenase-like, C-terminal domain"/>
    <property type="match status" value="1"/>
</dbReference>
<evidence type="ECO:0000259" key="3">
    <source>
        <dbReference type="Pfam" id="PF02894"/>
    </source>
</evidence>
<dbReference type="InterPro" id="IPR050463">
    <property type="entry name" value="Gfo/Idh/MocA_oxidrdct_glycsds"/>
</dbReference>
<dbReference type="Pfam" id="PF01408">
    <property type="entry name" value="GFO_IDH_MocA"/>
    <property type="match status" value="1"/>
</dbReference>
<evidence type="ECO:0000256" key="1">
    <source>
        <dbReference type="ARBA" id="ARBA00023002"/>
    </source>
</evidence>
<dbReference type="GO" id="GO:0016491">
    <property type="term" value="F:oxidoreductase activity"/>
    <property type="evidence" value="ECO:0007669"/>
    <property type="project" value="UniProtKB-KW"/>
</dbReference>
<feature type="domain" description="Gfo/Idh/MocA-like oxidoreductase C-terminal" evidence="3">
    <location>
        <begin position="139"/>
        <end position="317"/>
    </location>
</feature>
<keyword evidence="1" id="KW-0560">Oxidoreductase</keyword>
<comment type="caution">
    <text evidence="4">The sequence shown here is derived from an EMBL/GenBank/DDBJ whole genome shotgun (WGS) entry which is preliminary data.</text>
</comment>
<dbReference type="GO" id="GO:0000166">
    <property type="term" value="F:nucleotide binding"/>
    <property type="evidence" value="ECO:0007669"/>
    <property type="project" value="InterPro"/>
</dbReference>
<keyword evidence="5" id="KW-1185">Reference proteome</keyword>
<dbReference type="PANTHER" id="PTHR43818">
    <property type="entry name" value="BCDNA.GH03377"/>
    <property type="match status" value="1"/>
</dbReference>
<dbReference type="RefSeq" id="WP_189046954.1">
    <property type="nucleotide sequence ID" value="NZ_BMJQ01000007.1"/>
</dbReference>
<dbReference type="PANTHER" id="PTHR43818:SF11">
    <property type="entry name" value="BCDNA.GH03377"/>
    <property type="match status" value="1"/>
</dbReference>
<organism evidence="4 5">
    <name type="scientific">Aliidongia dinghuensis</name>
    <dbReference type="NCBI Taxonomy" id="1867774"/>
    <lineage>
        <taxon>Bacteria</taxon>
        <taxon>Pseudomonadati</taxon>
        <taxon>Pseudomonadota</taxon>
        <taxon>Alphaproteobacteria</taxon>
        <taxon>Rhodospirillales</taxon>
        <taxon>Dongiaceae</taxon>
        <taxon>Aliidongia</taxon>
    </lineage>
</organism>
<evidence type="ECO:0008006" key="6">
    <source>
        <dbReference type="Google" id="ProtNLM"/>
    </source>
</evidence>
<evidence type="ECO:0000313" key="5">
    <source>
        <dbReference type="Proteomes" id="UP000646365"/>
    </source>
</evidence>
<dbReference type="Proteomes" id="UP000646365">
    <property type="component" value="Unassembled WGS sequence"/>
</dbReference>
<evidence type="ECO:0000313" key="4">
    <source>
        <dbReference type="EMBL" id="GGF21222.1"/>
    </source>
</evidence>
<name>A0A8J2YUF9_9PROT</name>
<dbReference type="EMBL" id="BMJQ01000007">
    <property type="protein sequence ID" value="GGF21222.1"/>
    <property type="molecule type" value="Genomic_DNA"/>
</dbReference>
<dbReference type="InterPro" id="IPR000683">
    <property type="entry name" value="Gfo/Idh/MocA-like_OxRdtase_N"/>
</dbReference>
<dbReference type="SUPFAM" id="SSF51735">
    <property type="entry name" value="NAD(P)-binding Rossmann-fold domains"/>
    <property type="match status" value="1"/>
</dbReference>
<dbReference type="InterPro" id="IPR036291">
    <property type="entry name" value="NAD(P)-bd_dom_sf"/>
</dbReference>
<dbReference type="Gene3D" id="3.30.360.10">
    <property type="entry name" value="Dihydrodipicolinate Reductase, domain 2"/>
    <property type="match status" value="1"/>
</dbReference>
<protein>
    <recommendedName>
        <fullName evidence="6">Gfo/Idh/MocA family oxidoreductase</fullName>
    </recommendedName>
</protein>
<dbReference type="InterPro" id="IPR004104">
    <property type="entry name" value="Gfo/Idh/MocA-like_OxRdtase_C"/>
</dbReference>
<evidence type="ECO:0000259" key="2">
    <source>
        <dbReference type="Pfam" id="PF01408"/>
    </source>
</evidence>
<dbReference type="Pfam" id="PF02894">
    <property type="entry name" value="GFO_IDH_MocA_C"/>
    <property type="match status" value="1"/>
</dbReference>
<proteinExistence type="predicted"/>
<sequence>MSYRVAVLGLGVMGQRMLGHLALHDRFEILGGWDASPAARDHAKTLHPSVNFDTPADELIRSAETDLVYIGVPPLAHAGYALAAIDARKAVLCEKPLGVDIAESRTLTEQMEASALPQAVNFAYGSSRAGEVIERAWRTGEFGTLLGVDIRQHFAVWPRPWQASARWLALRQEGGFVREVLSHFLYLADRVLGPARLDAADVRYPADPTLCETYASARLTAAQVPITVATSAGGVGPDLVEITFWGTRKSHRIVDWYRTQESDGGPWVETTPAVDDYRRDGAFRQLDQIARMLESQPHSLPDFRAALRVQELVEAILAQGAA</sequence>
<dbReference type="Gene3D" id="3.40.50.720">
    <property type="entry name" value="NAD(P)-binding Rossmann-like Domain"/>
    <property type="match status" value="1"/>
</dbReference>
<reference evidence="4" key="1">
    <citation type="journal article" date="2014" name="Int. J. Syst. Evol. Microbiol.">
        <title>Complete genome sequence of Corynebacterium casei LMG S-19264T (=DSM 44701T), isolated from a smear-ripened cheese.</title>
        <authorList>
            <consortium name="US DOE Joint Genome Institute (JGI-PGF)"/>
            <person name="Walter F."/>
            <person name="Albersmeier A."/>
            <person name="Kalinowski J."/>
            <person name="Ruckert C."/>
        </authorList>
    </citation>
    <scope>NUCLEOTIDE SEQUENCE</scope>
    <source>
        <strain evidence="4">CGMCC 1.15725</strain>
    </source>
</reference>
<feature type="domain" description="Gfo/Idh/MocA-like oxidoreductase N-terminal" evidence="2">
    <location>
        <begin position="4"/>
        <end position="113"/>
    </location>
</feature>
<reference evidence="4" key="2">
    <citation type="submission" date="2020-09" db="EMBL/GenBank/DDBJ databases">
        <authorList>
            <person name="Sun Q."/>
            <person name="Zhou Y."/>
        </authorList>
    </citation>
    <scope>NUCLEOTIDE SEQUENCE</scope>
    <source>
        <strain evidence="4">CGMCC 1.15725</strain>
    </source>
</reference>
<accession>A0A8J2YUF9</accession>